<keyword evidence="1" id="KW-0472">Membrane</keyword>
<keyword evidence="3" id="KW-1185">Reference proteome</keyword>
<accession>A0AAN9KWX4</accession>
<evidence type="ECO:0000313" key="3">
    <source>
        <dbReference type="Proteomes" id="UP001367508"/>
    </source>
</evidence>
<dbReference type="EMBL" id="JAYMYQ010000006">
    <property type="protein sequence ID" value="KAK7324491.1"/>
    <property type="molecule type" value="Genomic_DNA"/>
</dbReference>
<evidence type="ECO:0000313" key="2">
    <source>
        <dbReference type="EMBL" id="KAK7324491.1"/>
    </source>
</evidence>
<protein>
    <submittedName>
        <fullName evidence="2">Uncharacterized protein</fullName>
    </submittedName>
</protein>
<reference evidence="2 3" key="1">
    <citation type="submission" date="2024-01" db="EMBL/GenBank/DDBJ databases">
        <title>The genomes of 5 underutilized Papilionoideae crops provide insights into root nodulation and disease resistanc.</title>
        <authorList>
            <person name="Jiang F."/>
        </authorList>
    </citation>
    <scope>NUCLEOTIDE SEQUENCE [LARGE SCALE GENOMIC DNA]</scope>
    <source>
        <strain evidence="2">LVBAO_FW01</strain>
        <tissue evidence="2">Leaves</tissue>
    </source>
</reference>
<sequence length="120" mass="14172">MYTWQQTGSVVAEETAFAGFFAHATGCVMSGCPLRKWNRKFWRIRKGCRGPMVRQKKRGDEIEFWHESDIFQHKMRYTMVLGKREGKNYSSKLRSQWVEYIGAKVGYFIALIVKIQYFDS</sequence>
<feature type="transmembrane region" description="Helical" evidence="1">
    <location>
        <begin position="15"/>
        <end position="34"/>
    </location>
</feature>
<name>A0AAN9KWX4_CANGL</name>
<keyword evidence="1" id="KW-0812">Transmembrane</keyword>
<dbReference type="AlphaFoldDB" id="A0AAN9KWX4"/>
<organism evidence="2 3">
    <name type="scientific">Canavalia gladiata</name>
    <name type="common">Sword bean</name>
    <name type="synonym">Dolichos gladiatus</name>
    <dbReference type="NCBI Taxonomy" id="3824"/>
    <lineage>
        <taxon>Eukaryota</taxon>
        <taxon>Viridiplantae</taxon>
        <taxon>Streptophyta</taxon>
        <taxon>Embryophyta</taxon>
        <taxon>Tracheophyta</taxon>
        <taxon>Spermatophyta</taxon>
        <taxon>Magnoliopsida</taxon>
        <taxon>eudicotyledons</taxon>
        <taxon>Gunneridae</taxon>
        <taxon>Pentapetalae</taxon>
        <taxon>rosids</taxon>
        <taxon>fabids</taxon>
        <taxon>Fabales</taxon>
        <taxon>Fabaceae</taxon>
        <taxon>Papilionoideae</taxon>
        <taxon>50 kb inversion clade</taxon>
        <taxon>NPAAA clade</taxon>
        <taxon>indigoferoid/millettioid clade</taxon>
        <taxon>Phaseoleae</taxon>
        <taxon>Canavalia</taxon>
    </lineage>
</organism>
<gene>
    <name evidence="2" type="ORF">VNO77_28072</name>
</gene>
<comment type="caution">
    <text evidence="2">The sequence shown here is derived from an EMBL/GenBank/DDBJ whole genome shotgun (WGS) entry which is preliminary data.</text>
</comment>
<evidence type="ECO:0000256" key="1">
    <source>
        <dbReference type="SAM" id="Phobius"/>
    </source>
</evidence>
<dbReference type="Proteomes" id="UP001367508">
    <property type="component" value="Unassembled WGS sequence"/>
</dbReference>
<proteinExistence type="predicted"/>
<keyword evidence="1" id="KW-1133">Transmembrane helix</keyword>